<organism evidence="1 2">
    <name type="scientific">Colletotrichum scovillei</name>
    <dbReference type="NCBI Taxonomy" id="1209932"/>
    <lineage>
        <taxon>Eukaryota</taxon>
        <taxon>Fungi</taxon>
        <taxon>Dikarya</taxon>
        <taxon>Ascomycota</taxon>
        <taxon>Pezizomycotina</taxon>
        <taxon>Sordariomycetes</taxon>
        <taxon>Hypocreomycetidae</taxon>
        <taxon>Glomerellales</taxon>
        <taxon>Glomerellaceae</taxon>
        <taxon>Colletotrichum</taxon>
        <taxon>Colletotrichum acutatum species complex</taxon>
    </lineage>
</organism>
<proteinExistence type="predicted"/>
<dbReference type="EMBL" id="JAESDN010000003">
    <property type="protein sequence ID" value="KAG7053916.1"/>
    <property type="molecule type" value="Genomic_DNA"/>
</dbReference>
<evidence type="ECO:0000313" key="2">
    <source>
        <dbReference type="Proteomes" id="UP000699042"/>
    </source>
</evidence>
<dbReference type="Proteomes" id="UP000699042">
    <property type="component" value="Unassembled WGS sequence"/>
</dbReference>
<gene>
    <name evidence="1" type="ORF">JMJ77_000993</name>
</gene>
<protein>
    <submittedName>
        <fullName evidence="1">Uncharacterized protein</fullName>
    </submittedName>
</protein>
<dbReference type="AlphaFoldDB" id="A0A9P7RAQ8"/>
<accession>A0A9P7RAQ8</accession>
<comment type="caution">
    <text evidence="1">The sequence shown here is derived from an EMBL/GenBank/DDBJ whole genome shotgun (WGS) entry which is preliminary data.</text>
</comment>
<name>A0A9P7RAQ8_9PEZI</name>
<reference evidence="1" key="1">
    <citation type="submission" date="2021-05" db="EMBL/GenBank/DDBJ databases">
        <title>Comparative genomics of three Colletotrichum scovillei strains and genetic complementation revealed genes involved fungal growth and virulence on chili pepper.</title>
        <authorList>
            <person name="Hsieh D.-K."/>
            <person name="Chuang S.-C."/>
            <person name="Chen C.-Y."/>
            <person name="Chao Y.-T."/>
            <person name="Lu M.-Y.J."/>
            <person name="Lee M.-H."/>
            <person name="Shih M.-C."/>
        </authorList>
    </citation>
    <scope>NUCLEOTIDE SEQUENCE</scope>
    <source>
        <strain evidence="1">Coll-153</strain>
    </source>
</reference>
<keyword evidence="2" id="KW-1185">Reference proteome</keyword>
<evidence type="ECO:0000313" key="1">
    <source>
        <dbReference type="EMBL" id="KAG7053916.1"/>
    </source>
</evidence>
<sequence length="36" mass="4007">MDSDPAAVAPLKTRIPACAQHFFLRNRALARCPRLV</sequence>